<feature type="compositionally biased region" description="Basic residues" evidence="3">
    <location>
        <begin position="258"/>
        <end position="267"/>
    </location>
</feature>
<evidence type="ECO:0000256" key="2">
    <source>
        <dbReference type="RuleBase" id="RU361268"/>
    </source>
</evidence>
<dbReference type="InterPro" id="IPR035991">
    <property type="entry name" value="Casein_kinase_II_beta-like"/>
</dbReference>
<dbReference type="FunFam" id="1.10.1820.10:FF:000008">
    <property type="entry name" value="Casein kinase II subunit beta"/>
    <property type="match status" value="1"/>
</dbReference>
<comment type="subunit">
    <text evidence="2">Tetramer of two alpha and two beta subunits.</text>
</comment>
<evidence type="ECO:0000313" key="4">
    <source>
        <dbReference type="EMBL" id="EQC40028.1"/>
    </source>
</evidence>
<dbReference type="EMBL" id="JH767137">
    <property type="protein sequence ID" value="EQC40028.1"/>
    <property type="molecule type" value="Genomic_DNA"/>
</dbReference>
<dbReference type="FunFam" id="2.20.25.20:FF:000001">
    <property type="entry name" value="Casein kinase II subunit beta"/>
    <property type="match status" value="1"/>
</dbReference>
<dbReference type="GO" id="GO:0005956">
    <property type="term" value="C:protein kinase CK2 complex"/>
    <property type="evidence" value="ECO:0007669"/>
    <property type="project" value="UniProtKB-UniRule"/>
</dbReference>
<keyword evidence="5" id="KW-1185">Reference proteome</keyword>
<dbReference type="GO" id="GO:0005737">
    <property type="term" value="C:cytoplasm"/>
    <property type="evidence" value="ECO:0007669"/>
    <property type="project" value="TreeGrafter"/>
</dbReference>
<dbReference type="eggNOG" id="KOG3092">
    <property type="taxonomic scope" value="Eukaryota"/>
</dbReference>
<protein>
    <recommendedName>
        <fullName evidence="2">Casein kinase II subunit beta</fullName>
        <shortName evidence="2">CK II beta</shortName>
    </recommendedName>
</protein>
<dbReference type="FunCoup" id="T0S4R1">
    <property type="interactions" value="29"/>
</dbReference>
<dbReference type="PANTHER" id="PTHR11740:SF0">
    <property type="entry name" value="CASEIN KINASE II SUBUNIT BETA"/>
    <property type="match status" value="1"/>
</dbReference>
<dbReference type="InterPro" id="IPR000704">
    <property type="entry name" value="Casein_kinase_II_reg-sub"/>
</dbReference>
<name>T0S4R1_SAPDV</name>
<keyword evidence="4" id="KW-0808">Transferase</keyword>
<evidence type="ECO:0000256" key="3">
    <source>
        <dbReference type="SAM" id="MobiDB-lite"/>
    </source>
</evidence>
<dbReference type="Pfam" id="PF01214">
    <property type="entry name" value="CK_II_beta"/>
    <property type="match status" value="1"/>
</dbReference>
<gene>
    <name evidence="4" type="ORF">SDRG_02687</name>
</gene>
<dbReference type="InterPro" id="IPR016149">
    <property type="entry name" value="Casein_kin_II_reg-sub_N"/>
</dbReference>
<dbReference type="GeneID" id="19943414"/>
<dbReference type="VEuPathDB" id="FungiDB:SDRG_02687"/>
<feature type="compositionally biased region" description="Polar residues" evidence="3">
    <location>
        <begin position="221"/>
        <end position="234"/>
    </location>
</feature>
<reference evidence="4 5" key="1">
    <citation type="submission" date="2012-04" db="EMBL/GenBank/DDBJ databases">
        <title>The Genome Sequence of Saprolegnia declina VS20.</title>
        <authorList>
            <consortium name="The Broad Institute Genome Sequencing Platform"/>
            <person name="Russ C."/>
            <person name="Nusbaum C."/>
            <person name="Tyler B."/>
            <person name="van West P."/>
            <person name="Dieguez-Uribeondo J."/>
            <person name="de Bruijn I."/>
            <person name="Tripathy S."/>
            <person name="Jiang R."/>
            <person name="Young S.K."/>
            <person name="Zeng Q."/>
            <person name="Gargeya S."/>
            <person name="Fitzgerald M."/>
            <person name="Haas B."/>
            <person name="Abouelleil A."/>
            <person name="Alvarado L."/>
            <person name="Arachchi H.M."/>
            <person name="Berlin A."/>
            <person name="Chapman S.B."/>
            <person name="Goldberg J."/>
            <person name="Griggs A."/>
            <person name="Gujja S."/>
            <person name="Hansen M."/>
            <person name="Howarth C."/>
            <person name="Imamovic A."/>
            <person name="Larimer J."/>
            <person name="McCowen C."/>
            <person name="Montmayeur A."/>
            <person name="Murphy C."/>
            <person name="Neiman D."/>
            <person name="Pearson M."/>
            <person name="Priest M."/>
            <person name="Roberts A."/>
            <person name="Saif S."/>
            <person name="Shea T."/>
            <person name="Sisk P."/>
            <person name="Sykes S."/>
            <person name="Wortman J."/>
            <person name="Nusbaum C."/>
            <person name="Birren B."/>
        </authorList>
    </citation>
    <scope>NUCLEOTIDE SEQUENCE [LARGE SCALE GENOMIC DNA]</scope>
    <source>
        <strain evidence="4 5">VS20</strain>
    </source>
</reference>
<sequence length="267" mass="30183">MVRMANSSADEPDEYEEDEEKWSQWFCGLPGNEYFCEINPAYIEDSFNLYGLRAIVPNYQDALNIILDLTDIPYDEDVPSCAVELYGLIHARYIITSHGLDAMLKKYREAEFGYCPRALCDGQPVVPAGMYDEPRKAEMKVYCPKCRDLYTPAIDFESATIDGAYFGSTFPHLFFMTYSNLEPAPSTHLYVPRVFGYKIHRKGANRQRLAAASSKMLENGDATTNGQRRPSNGSKLAKDDTKDDEQGTKQTTSDQGARGKKRVKQND</sequence>
<feature type="region of interest" description="Disordered" evidence="3">
    <location>
        <begin position="215"/>
        <end position="267"/>
    </location>
</feature>
<dbReference type="PRINTS" id="PR00472">
    <property type="entry name" value="CASNKINASEII"/>
</dbReference>
<feature type="compositionally biased region" description="Basic and acidic residues" evidence="3">
    <location>
        <begin position="236"/>
        <end position="247"/>
    </location>
</feature>
<dbReference type="OMA" id="KVRDERQ"/>
<dbReference type="SMART" id="SM01085">
    <property type="entry name" value="CK_II_beta"/>
    <property type="match status" value="1"/>
</dbReference>
<dbReference type="STRING" id="1156394.T0S4R1"/>
<proteinExistence type="inferred from homology"/>
<keyword evidence="4" id="KW-0418">Kinase</keyword>
<dbReference type="PANTHER" id="PTHR11740">
    <property type="entry name" value="CASEIN KINASE II SUBUNIT BETA"/>
    <property type="match status" value="1"/>
</dbReference>
<organism evidence="4 5">
    <name type="scientific">Saprolegnia diclina (strain VS20)</name>
    <dbReference type="NCBI Taxonomy" id="1156394"/>
    <lineage>
        <taxon>Eukaryota</taxon>
        <taxon>Sar</taxon>
        <taxon>Stramenopiles</taxon>
        <taxon>Oomycota</taxon>
        <taxon>Saprolegniomycetes</taxon>
        <taxon>Saprolegniales</taxon>
        <taxon>Saprolegniaceae</taxon>
        <taxon>Saprolegnia</taxon>
    </lineage>
</organism>
<accession>T0S4R1</accession>
<dbReference type="Gene3D" id="2.20.25.20">
    <property type="match status" value="1"/>
</dbReference>
<dbReference type="SUPFAM" id="SSF57798">
    <property type="entry name" value="Casein kinase II beta subunit"/>
    <property type="match status" value="1"/>
</dbReference>
<comment type="similarity">
    <text evidence="1 2">Belongs to the casein kinase 2 subunit beta family.</text>
</comment>
<dbReference type="OrthoDB" id="3971593at2759"/>
<dbReference type="GO" id="GO:0019887">
    <property type="term" value="F:protein kinase regulator activity"/>
    <property type="evidence" value="ECO:0007669"/>
    <property type="project" value="InterPro"/>
</dbReference>
<dbReference type="InParanoid" id="T0S4R1"/>
<evidence type="ECO:0000313" key="5">
    <source>
        <dbReference type="Proteomes" id="UP000030762"/>
    </source>
</evidence>
<evidence type="ECO:0000256" key="1">
    <source>
        <dbReference type="ARBA" id="ARBA00006941"/>
    </source>
</evidence>
<dbReference type="Proteomes" id="UP000030762">
    <property type="component" value="Unassembled WGS sequence"/>
</dbReference>
<dbReference type="Gene3D" id="1.10.1820.10">
    <property type="entry name" value="protein kinase ck2 holoenzyme, chain C, domain 1"/>
    <property type="match status" value="1"/>
</dbReference>
<dbReference type="AlphaFoldDB" id="T0S4R1"/>
<dbReference type="GO" id="GO:0016301">
    <property type="term" value="F:kinase activity"/>
    <property type="evidence" value="ECO:0007669"/>
    <property type="project" value="UniProtKB-KW"/>
</dbReference>
<dbReference type="RefSeq" id="XP_008606502.1">
    <property type="nucleotide sequence ID" value="XM_008608280.1"/>
</dbReference>